<keyword evidence="4" id="KW-0808">Transferase</keyword>
<accession>A0AAD3SC14</accession>
<dbReference type="GO" id="GO:0016020">
    <property type="term" value="C:membrane"/>
    <property type="evidence" value="ECO:0007669"/>
    <property type="project" value="UniProtKB-SubCell"/>
</dbReference>
<evidence type="ECO:0000256" key="9">
    <source>
        <dbReference type="ARBA" id="ARBA00022833"/>
    </source>
</evidence>
<evidence type="ECO:0000256" key="3">
    <source>
        <dbReference type="ARBA" id="ARBA00012483"/>
    </source>
</evidence>
<dbReference type="EMBL" id="BSYO01000008">
    <property type="protein sequence ID" value="GMH08096.1"/>
    <property type="molecule type" value="Genomic_DNA"/>
</dbReference>
<dbReference type="SUPFAM" id="SSF57850">
    <property type="entry name" value="RING/U-box"/>
    <property type="match status" value="1"/>
</dbReference>
<evidence type="ECO:0000256" key="5">
    <source>
        <dbReference type="ARBA" id="ARBA00022692"/>
    </source>
</evidence>
<evidence type="ECO:0000256" key="8">
    <source>
        <dbReference type="ARBA" id="ARBA00022786"/>
    </source>
</evidence>
<dbReference type="PROSITE" id="PS50089">
    <property type="entry name" value="ZF_RING_2"/>
    <property type="match status" value="1"/>
</dbReference>
<dbReference type="GO" id="GO:0008270">
    <property type="term" value="F:zinc ion binding"/>
    <property type="evidence" value="ECO:0007669"/>
    <property type="project" value="UniProtKB-KW"/>
</dbReference>
<dbReference type="Proteomes" id="UP001279734">
    <property type="component" value="Unassembled WGS sequence"/>
</dbReference>
<keyword evidence="6" id="KW-0479">Metal-binding</keyword>
<dbReference type="SMART" id="SM00184">
    <property type="entry name" value="RING"/>
    <property type="match status" value="1"/>
</dbReference>
<dbReference type="EC" id="2.3.2.27" evidence="3"/>
<evidence type="ECO:0000259" key="14">
    <source>
        <dbReference type="PROSITE" id="PS50089"/>
    </source>
</evidence>
<gene>
    <name evidence="15" type="ORF">Nepgr_009936</name>
</gene>
<keyword evidence="7 12" id="KW-0863">Zinc-finger</keyword>
<dbReference type="InterPro" id="IPR001841">
    <property type="entry name" value="Znf_RING"/>
</dbReference>
<dbReference type="PANTHER" id="PTHR45977:SF19">
    <property type="entry name" value="RING-TYPE DOMAIN-CONTAINING PROTEIN"/>
    <property type="match status" value="1"/>
</dbReference>
<dbReference type="PANTHER" id="PTHR45977">
    <property type="entry name" value="TARGET OF ERK KINASE MPK-1"/>
    <property type="match status" value="1"/>
</dbReference>
<evidence type="ECO:0000256" key="13">
    <source>
        <dbReference type="SAM" id="Phobius"/>
    </source>
</evidence>
<keyword evidence="8" id="KW-0833">Ubl conjugation pathway</keyword>
<evidence type="ECO:0000313" key="16">
    <source>
        <dbReference type="Proteomes" id="UP001279734"/>
    </source>
</evidence>
<dbReference type="GO" id="GO:0006511">
    <property type="term" value="P:ubiquitin-dependent protein catabolic process"/>
    <property type="evidence" value="ECO:0007669"/>
    <property type="project" value="TreeGrafter"/>
</dbReference>
<feature type="transmembrane region" description="Helical" evidence="13">
    <location>
        <begin position="54"/>
        <end position="75"/>
    </location>
</feature>
<name>A0AAD3SC14_NEPGR</name>
<evidence type="ECO:0000256" key="2">
    <source>
        <dbReference type="ARBA" id="ARBA00004141"/>
    </source>
</evidence>
<reference evidence="15" key="1">
    <citation type="submission" date="2023-05" db="EMBL/GenBank/DDBJ databases">
        <title>Nepenthes gracilis genome sequencing.</title>
        <authorList>
            <person name="Fukushima K."/>
        </authorList>
    </citation>
    <scope>NUCLEOTIDE SEQUENCE</scope>
    <source>
        <strain evidence="15">SING2019-196</strain>
    </source>
</reference>
<dbReference type="Pfam" id="PF13639">
    <property type="entry name" value="zf-RING_2"/>
    <property type="match status" value="1"/>
</dbReference>
<dbReference type="AlphaFoldDB" id="A0AAD3SC14"/>
<sequence>MEDSILHSPTSVMDSLPTTLSLPFPISRCIFGDYGELRSDDDYSAGNRAYSKPFLVLNVVWNLAFVLVSMAVLFWSMREKPSTPLRVWIGGYALQCFLHVGFIYFEYQSRITRDCGLSPSEWYSSIVKRLESLNMMASSFWWVIGFYWIVAGGQTLLKDSPRIYWLAVVFLALDVFFMIFCIGMACVICLILFCCIPIVAIAHAMTIREGASEEDIQVLPKYRFRQSYPSRVSVWDLNEADLGDRNSMKETVLLPEDSECCICLAQYIEGAELCSLPCNHHFHYGCISRWLQINATCPSANLISLGGTHWSDYSHNDQDRGRMLWPTLGRRNGDRDSRDEMLIIVIADTMTDLERKLEGKNCKF</sequence>
<feature type="transmembrane region" description="Helical" evidence="13">
    <location>
        <begin position="133"/>
        <end position="151"/>
    </location>
</feature>
<evidence type="ECO:0000256" key="7">
    <source>
        <dbReference type="ARBA" id="ARBA00022771"/>
    </source>
</evidence>
<feature type="domain" description="RING-type" evidence="14">
    <location>
        <begin position="260"/>
        <end position="298"/>
    </location>
</feature>
<feature type="transmembrane region" description="Helical" evidence="13">
    <location>
        <begin position="163"/>
        <end position="196"/>
    </location>
</feature>
<dbReference type="GO" id="GO:0000325">
    <property type="term" value="C:plant-type vacuole"/>
    <property type="evidence" value="ECO:0007669"/>
    <property type="project" value="TreeGrafter"/>
</dbReference>
<protein>
    <recommendedName>
        <fullName evidence="3">RING-type E3 ubiquitin transferase</fullName>
        <ecNumber evidence="3">2.3.2.27</ecNumber>
    </recommendedName>
</protein>
<proteinExistence type="predicted"/>
<evidence type="ECO:0000256" key="11">
    <source>
        <dbReference type="ARBA" id="ARBA00023136"/>
    </source>
</evidence>
<dbReference type="Gene3D" id="3.30.40.10">
    <property type="entry name" value="Zinc/RING finger domain, C3HC4 (zinc finger)"/>
    <property type="match status" value="1"/>
</dbReference>
<comment type="catalytic activity">
    <reaction evidence="1">
        <text>S-ubiquitinyl-[E2 ubiquitin-conjugating enzyme]-L-cysteine + [acceptor protein]-L-lysine = [E2 ubiquitin-conjugating enzyme]-L-cysteine + N(6)-ubiquitinyl-[acceptor protein]-L-lysine.</text>
        <dbReference type="EC" id="2.3.2.27"/>
    </reaction>
</comment>
<comment type="caution">
    <text evidence="15">The sequence shown here is derived from an EMBL/GenBank/DDBJ whole genome shotgun (WGS) entry which is preliminary data.</text>
</comment>
<evidence type="ECO:0000256" key="4">
    <source>
        <dbReference type="ARBA" id="ARBA00022679"/>
    </source>
</evidence>
<keyword evidence="9" id="KW-0862">Zinc</keyword>
<dbReference type="InterPro" id="IPR013083">
    <property type="entry name" value="Znf_RING/FYVE/PHD"/>
</dbReference>
<evidence type="ECO:0000313" key="15">
    <source>
        <dbReference type="EMBL" id="GMH08096.1"/>
    </source>
</evidence>
<feature type="transmembrane region" description="Helical" evidence="13">
    <location>
        <begin position="87"/>
        <end position="105"/>
    </location>
</feature>
<keyword evidence="5 13" id="KW-0812">Transmembrane</keyword>
<dbReference type="GO" id="GO:0061630">
    <property type="term" value="F:ubiquitin protein ligase activity"/>
    <property type="evidence" value="ECO:0007669"/>
    <property type="project" value="UniProtKB-EC"/>
</dbReference>
<organism evidence="15 16">
    <name type="scientific">Nepenthes gracilis</name>
    <name type="common">Slender pitcher plant</name>
    <dbReference type="NCBI Taxonomy" id="150966"/>
    <lineage>
        <taxon>Eukaryota</taxon>
        <taxon>Viridiplantae</taxon>
        <taxon>Streptophyta</taxon>
        <taxon>Embryophyta</taxon>
        <taxon>Tracheophyta</taxon>
        <taxon>Spermatophyta</taxon>
        <taxon>Magnoliopsida</taxon>
        <taxon>eudicotyledons</taxon>
        <taxon>Gunneridae</taxon>
        <taxon>Pentapetalae</taxon>
        <taxon>Caryophyllales</taxon>
        <taxon>Nepenthaceae</taxon>
        <taxon>Nepenthes</taxon>
    </lineage>
</organism>
<evidence type="ECO:0000256" key="6">
    <source>
        <dbReference type="ARBA" id="ARBA00022723"/>
    </source>
</evidence>
<keyword evidence="11 13" id="KW-0472">Membrane</keyword>
<evidence type="ECO:0000256" key="10">
    <source>
        <dbReference type="ARBA" id="ARBA00022989"/>
    </source>
</evidence>
<dbReference type="GO" id="GO:0016567">
    <property type="term" value="P:protein ubiquitination"/>
    <property type="evidence" value="ECO:0007669"/>
    <property type="project" value="TreeGrafter"/>
</dbReference>
<keyword evidence="10 13" id="KW-1133">Transmembrane helix</keyword>
<keyword evidence="16" id="KW-1185">Reference proteome</keyword>
<evidence type="ECO:0000256" key="12">
    <source>
        <dbReference type="PROSITE-ProRule" id="PRU00175"/>
    </source>
</evidence>
<comment type="subcellular location">
    <subcellularLocation>
        <location evidence="2">Membrane</location>
        <topology evidence="2">Multi-pass membrane protein</topology>
    </subcellularLocation>
</comment>
<evidence type="ECO:0000256" key="1">
    <source>
        <dbReference type="ARBA" id="ARBA00000900"/>
    </source>
</evidence>